<comment type="caution">
    <text evidence="1">The sequence shown here is derived from an EMBL/GenBank/DDBJ whole genome shotgun (WGS) entry which is preliminary data.</text>
</comment>
<dbReference type="GO" id="GO:0003964">
    <property type="term" value="F:RNA-directed DNA polymerase activity"/>
    <property type="evidence" value="ECO:0007669"/>
    <property type="project" value="UniProtKB-KW"/>
</dbReference>
<keyword evidence="2" id="KW-1185">Reference proteome</keyword>
<accession>A0A6G0Z7U9</accession>
<dbReference type="OrthoDB" id="10056483at2759"/>
<proteinExistence type="predicted"/>
<dbReference type="Proteomes" id="UP000478052">
    <property type="component" value="Unassembled WGS sequence"/>
</dbReference>
<feature type="non-terminal residue" evidence="1">
    <location>
        <position position="63"/>
    </location>
</feature>
<keyword evidence="1" id="KW-0548">Nucleotidyltransferase</keyword>
<dbReference type="EMBL" id="VUJU01001088">
    <property type="protein sequence ID" value="KAF0766865.1"/>
    <property type="molecule type" value="Genomic_DNA"/>
</dbReference>
<keyword evidence="1" id="KW-0808">Transferase</keyword>
<evidence type="ECO:0000313" key="2">
    <source>
        <dbReference type="Proteomes" id="UP000478052"/>
    </source>
</evidence>
<dbReference type="AlphaFoldDB" id="A0A6G0Z7U9"/>
<protein>
    <submittedName>
        <fullName evidence="1">Reverse transcriptase domain-containing protein</fullName>
    </submittedName>
</protein>
<evidence type="ECO:0000313" key="1">
    <source>
        <dbReference type="EMBL" id="KAF0766865.1"/>
    </source>
</evidence>
<name>A0A6G0Z7U9_APHCR</name>
<keyword evidence="1" id="KW-0695">RNA-directed DNA polymerase</keyword>
<reference evidence="1 2" key="1">
    <citation type="submission" date="2019-08" db="EMBL/GenBank/DDBJ databases">
        <title>Whole genome of Aphis craccivora.</title>
        <authorList>
            <person name="Voronova N.V."/>
            <person name="Shulinski R.S."/>
            <person name="Bandarenka Y.V."/>
            <person name="Zhorov D.G."/>
            <person name="Warner D."/>
        </authorList>
    </citation>
    <scope>NUCLEOTIDE SEQUENCE [LARGE SCALE GENOMIC DNA]</scope>
    <source>
        <strain evidence="1">180601</strain>
        <tissue evidence="1">Whole Body</tissue>
    </source>
</reference>
<gene>
    <name evidence="1" type="ORF">FWK35_00012181</name>
</gene>
<sequence>MYLYLTLYLLFNLFINDIEFLNSKTLLYADDMKIYRIITSSADNLLLQENLNRFNNCCTQNNL</sequence>
<organism evidence="1 2">
    <name type="scientific">Aphis craccivora</name>
    <name type="common">Cowpea aphid</name>
    <dbReference type="NCBI Taxonomy" id="307492"/>
    <lineage>
        <taxon>Eukaryota</taxon>
        <taxon>Metazoa</taxon>
        <taxon>Ecdysozoa</taxon>
        <taxon>Arthropoda</taxon>
        <taxon>Hexapoda</taxon>
        <taxon>Insecta</taxon>
        <taxon>Pterygota</taxon>
        <taxon>Neoptera</taxon>
        <taxon>Paraneoptera</taxon>
        <taxon>Hemiptera</taxon>
        <taxon>Sternorrhyncha</taxon>
        <taxon>Aphidomorpha</taxon>
        <taxon>Aphidoidea</taxon>
        <taxon>Aphididae</taxon>
        <taxon>Aphidini</taxon>
        <taxon>Aphis</taxon>
        <taxon>Aphis</taxon>
    </lineage>
</organism>